<feature type="signal peptide" evidence="2">
    <location>
        <begin position="1"/>
        <end position="18"/>
    </location>
</feature>
<feature type="chain" id="PRO_5039935633" description="Type II secretion system protein GspC N-terminal domain-containing protein" evidence="2">
    <location>
        <begin position="19"/>
        <end position="160"/>
    </location>
</feature>
<sequence length="160" mass="17570">MIVRVLATLAALAGIAFAAVALQLSARPLPEVTGGRTEPAVPATMAVRPARPNPPDLSQFAALEQRPPFSPDRRPPRDMPPPPPPIPKSEPSVVERLEARLIGIMTDGDERFAILAPTRGSATEFLRRGQEIEGWTVEEIEERRVILRKGAEREEVLLFQ</sequence>
<dbReference type="AlphaFoldDB" id="A0A9J6PP54"/>
<keyword evidence="4" id="KW-1185">Reference proteome</keyword>
<feature type="compositionally biased region" description="Pro residues" evidence="1">
    <location>
        <begin position="78"/>
        <end position="88"/>
    </location>
</feature>
<accession>A0A9J6PP54</accession>
<dbReference type="EMBL" id="JAMZFT010000004">
    <property type="protein sequence ID" value="MCP1337874.1"/>
    <property type="molecule type" value="Genomic_DNA"/>
</dbReference>
<proteinExistence type="predicted"/>
<dbReference type="RefSeq" id="WP_269333834.1">
    <property type="nucleotide sequence ID" value="NZ_JAMZFT010000004.1"/>
</dbReference>
<protein>
    <recommendedName>
        <fullName evidence="5">Type II secretion system protein GspC N-terminal domain-containing protein</fullName>
    </recommendedName>
</protein>
<evidence type="ECO:0008006" key="5">
    <source>
        <dbReference type="Google" id="ProtNLM"/>
    </source>
</evidence>
<name>A0A9J6PP54_9PROT</name>
<reference evidence="3" key="1">
    <citation type="submission" date="2022-06" db="EMBL/GenBank/DDBJ databases">
        <title>Isolation and Genomics of Futiania mangrovii gen. nov., sp. nov., a Rare and Metabolically-versatile member in the Class Alphaproteobacteria.</title>
        <authorList>
            <person name="Liu L."/>
            <person name="Huang W.-C."/>
            <person name="Pan J."/>
            <person name="Li J."/>
            <person name="Huang Y."/>
            <person name="Du H."/>
            <person name="Liu Y."/>
            <person name="Li M."/>
        </authorList>
    </citation>
    <scope>NUCLEOTIDE SEQUENCE</scope>
    <source>
        <strain evidence="3">FT118</strain>
    </source>
</reference>
<keyword evidence="2" id="KW-0732">Signal</keyword>
<dbReference type="Proteomes" id="UP001055804">
    <property type="component" value="Unassembled WGS sequence"/>
</dbReference>
<evidence type="ECO:0000256" key="2">
    <source>
        <dbReference type="SAM" id="SignalP"/>
    </source>
</evidence>
<evidence type="ECO:0000256" key="1">
    <source>
        <dbReference type="SAM" id="MobiDB-lite"/>
    </source>
</evidence>
<comment type="caution">
    <text evidence="3">The sequence shown here is derived from an EMBL/GenBank/DDBJ whole genome shotgun (WGS) entry which is preliminary data.</text>
</comment>
<evidence type="ECO:0000313" key="4">
    <source>
        <dbReference type="Proteomes" id="UP001055804"/>
    </source>
</evidence>
<organism evidence="3 4">
    <name type="scientific">Futiania mangrovi</name>
    <dbReference type="NCBI Taxonomy" id="2959716"/>
    <lineage>
        <taxon>Bacteria</taxon>
        <taxon>Pseudomonadati</taxon>
        <taxon>Pseudomonadota</taxon>
        <taxon>Alphaproteobacteria</taxon>
        <taxon>Futianiales</taxon>
        <taxon>Futianiaceae</taxon>
        <taxon>Futiania</taxon>
    </lineage>
</organism>
<evidence type="ECO:0000313" key="3">
    <source>
        <dbReference type="EMBL" id="MCP1337874.1"/>
    </source>
</evidence>
<feature type="region of interest" description="Disordered" evidence="1">
    <location>
        <begin position="46"/>
        <end position="92"/>
    </location>
</feature>
<dbReference type="Gene3D" id="2.30.30.830">
    <property type="match status" value="1"/>
</dbReference>
<gene>
    <name evidence="3" type="ORF">NJQ99_15740</name>
</gene>